<protein>
    <recommendedName>
        <fullName evidence="1">Methyltransferase domain-containing protein</fullName>
    </recommendedName>
</protein>
<reference evidence="2" key="1">
    <citation type="submission" date="2018-05" db="EMBL/GenBank/DDBJ databases">
        <authorList>
            <person name="Lanie J.A."/>
            <person name="Ng W.-L."/>
            <person name="Kazmierczak K.M."/>
            <person name="Andrzejewski T.M."/>
            <person name="Davidsen T.M."/>
            <person name="Wayne K.J."/>
            <person name="Tettelin H."/>
            <person name="Glass J.I."/>
            <person name="Rusch D."/>
            <person name="Podicherti R."/>
            <person name="Tsui H.-C.T."/>
            <person name="Winkler M.E."/>
        </authorList>
    </citation>
    <scope>NUCLEOTIDE SEQUENCE</scope>
</reference>
<sequence>MQTIKFNKLNLKPLDTVLDIGCGEGRHTIALFVNNYVHAVGFDLSLKDLKIAKERLKDFEIPKDNKANCYFGVGDICSLPFDDNSYSSVVCSEVLEHLDKQNRGLEELIRVLKPEGILAVSVPRFFPEWICWKLSEGYQKTPGGHVRIFKHNELKRIFLERGLIYEDFHWAHALHSPYWWLKCLFWENKKEPWVLKMYHKFLIWDLMKKPILTKVLEFLLQPLIGKSLVMYFRKPK</sequence>
<organism evidence="2">
    <name type="scientific">marine metagenome</name>
    <dbReference type="NCBI Taxonomy" id="408172"/>
    <lineage>
        <taxon>unclassified sequences</taxon>
        <taxon>metagenomes</taxon>
        <taxon>ecological metagenomes</taxon>
    </lineage>
</organism>
<feature type="domain" description="Methyltransferase" evidence="1">
    <location>
        <begin position="13"/>
        <end position="131"/>
    </location>
</feature>
<dbReference type="PANTHER" id="PTHR43861">
    <property type="entry name" value="TRANS-ACONITATE 2-METHYLTRANSFERASE-RELATED"/>
    <property type="match status" value="1"/>
</dbReference>
<accession>A0A381TWL9</accession>
<dbReference type="EMBL" id="UINC01005213">
    <property type="protein sequence ID" value="SVA19851.1"/>
    <property type="molecule type" value="Genomic_DNA"/>
</dbReference>
<dbReference type="InterPro" id="IPR029063">
    <property type="entry name" value="SAM-dependent_MTases_sf"/>
</dbReference>
<dbReference type="GO" id="GO:0008757">
    <property type="term" value="F:S-adenosylmethionine-dependent methyltransferase activity"/>
    <property type="evidence" value="ECO:0007669"/>
    <property type="project" value="InterPro"/>
</dbReference>
<dbReference type="SUPFAM" id="SSF53335">
    <property type="entry name" value="S-adenosyl-L-methionine-dependent methyltransferases"/>
    <property type="match status" value="1"/>
</dbReference>
<dbReference type="Gene3D" id="3.40.50.150">
    <property type="entry name" value="Vaccinia Virus protein VP39"/>
    <property type="match status" value="1"/>
</dbReference>
<evidence type="ECO:0000313" key="2">
    <source>
        <dbReference type="EMBL" id="SVA19851.1"/>
    </source>
</evidence>
<dbReference type="AlphaFoldDB" id="A0A381TWL9"/>
<evidence type="ECO:0000259" key="1">
    <source>
        <dbReference type="Pfam" id="PF13847"/>
    </source>
</evidence>
<dbReference type="InterPro" id="IPR025714">
    <property type="entry name" value="Methyltranfer_dom"/>
</dbReference>
<dbReference type="Pfam" id="PF13847">
    <property type="entry name" value="Methyltransf_31"/>
    <property type="match status" value="1"/>
</dbReference>
<name>A0A381TWL9_9ZZZZ</name>
<dbReference type="CDD" id="cd02440">
    <property type="entry name" value="AdoMet_MTases"/>
    <property type="match status" value="1"/>
</dbReference>
<gene>
    <name evidence="2" type="ORF">METZ01_LOCUS72705</name>
</gene>
<proteinExistence type="predicted"/>